<evidence type="ECO:0000256" key="5">
    <source>
        <dbReference type="ARBA" id="ARBA00023128"/>
    </source>
</evidence>
<protein>
    <submittedName>
        <fullName evidence="10">LETM1 domain-containing protein 1 isoform X2</fullName>
    </submittedName>
</protein>
<comment type="caution">
    <text evidence="10">The sequence shown here is derived from an EMBL/GenBank/DDBJ whole genome shotgun (WGS) entry which is preliminary data.</text>
</comment>
<dbReference type="Pfam" id="PF07766">
    <property type="entry name" value="LETM1_RBD"/>
    <property type="match status" value="1"/>
</dbReference>
<evidence type="ECO:0000313" key="11">
    <source>
        <dbReference type="Proteomes" id="UP001607302"/>
    </source>
</evidence>
<keyword evidence="6 8" id="KW-0472">Membrane</keyword>
<dbReference type="InterPro" id="IPR033122">
    <property type="entry name" value="LETM1-like_RBD"/>
</dbReference>
<keyword evidence="5 7" id="KW-0496">Mitochondrion</keyword>
<gene>
    <name evidence="10" type="ORF">V1478_007402</name>
</gene>
<dbReference type="EMBL" id="JAUDFV010000133">
    <property type="protein sequence ID" value="KAL2727124.1"/>
    <property type="molecule type" value="Genomic_DNA"/>
</dbReference>
<keyword evidence="2 8" id="KW-0812">Transmembrane</keyword>
<evidence type="ECO:0000256" key="4">
    <source>
        <dbReference type="ARBA" id="ARBA00022989"/>
    </source>
</evidence>
<evidence type="ECO:0000256" key="7">
    <source>
        <dbReference type="PROSITE-ProRule" id="PRU01094"/>
    </source>
</evidence>
<keyword evidence="11" id="KW-1185">Reference proteome</keyword>
<sequence>MHKAISRVFFYEKHNSIYFLYNPVQRYVIKIGNKDGKKGKVSNLKEYWFGRYINYIQKYVVTLDKNFPKMMQIYRNFSNGIKDFYSDLQTYLSILVKQNVEGSDNLTRQEIQLAHTMPKDLKKILPVILISLIPFSNYIILPSVFFFPRQLLTNHFWTPEQKASFMVYFHKKRFKYSRPLFYCMENKINYINNELLKIKWNGIIACLGSGEHPTIQNVISCIALFKNSPYSMNTLEHKHMKKLLGIHGLSRWTPFRRRRLIERAILLKRMDDAIVKEGGVDNMSFESLCWALSFRGLNPVNMTIEQMKDWLDQWLILSASVDNSTLSLLLHSPIFLAYNHSNNLHLLYK</sequence>
<evidence type="ECO:0000256" key="1">
    <source>
        <dbReference type="ARBA" id="ARBA00004434"/>
    </source>
</evidence>
<organism evidence="10 11">
    <name type="scientific">Vespula squamosa</name>
    <name type="common">Southern yellow jacket</name>
    <name type="synonym">Wasp</name>
    <dbReference type="NCBI Taxonomy" id="30214"/>
    <lineage>
        <taxon>Eukaryota</taxon>
        <taxon>Metazoa</taxon>
        <taxon>Ecdysozoa</taxon>
        <taxon>Arthropoda</taxon>
        <taxon>Hexapoda</taxon>
        <taxon>Insecta</taxon>
        <taxon>Pterygota</taxon>
        <taxon>Neoptera</taxon>
        <taxon>Endopterygota</taxon>
        <taxon>Hymenoptera</taxon>
        <taxon>Apocrita</taxon>
        <taxon>Aculeata</taxon>
        <taxon>Vespoidea</taxon>
        <taxon>Vespidae</taxon>
        <taxon>Vespinae</taxon>
        <taxon>Vespula</taxon>
    </lineage>
</organism>
<dbReference type="GO" id="GO:0005743">
    <property type="term" value="C:mitochondrial inner membrane"/>
    <property type="evidence" value="ECO:0007669"/>
    <property type="project" value="UniProtKB-SubCell"/>
</dbReference>
<dbReference type="AlphaFoldDB" id="A0ABD2B307"/>
<dbReference type="Proteomes" id="UP001607302">
    <property type="component" value="Unassembled WGS sequence"/>
</dbReference>
<accession>A0ABD2B307</accession>
<feature type="transmembrane region" description="Helical" evidence="8">
    <location>
        <begin position="124"/>
        <end position="147"/>
    </location>
</feature>
<evidence type="ECO:0000256" key="8">
    <source>
        <dbReference type="SAM" id="Phobius"/>
    </source>
</evidence>
<dbReference type="PANTHER" id="PTHR14009">
    <property type="entry name" value="LEUCINE ZIPPER-EF-HAND CONTAINING TRANSMEMBRANE PROTEIN"/>
    <property type="match status" value="1"/>
</dbReference>
<dbReference type="PANTHER" id="PTHR14009:SF13">
    <property type="entry name" value="LETM1 DOMAIN-CONTAINING PROTEIN 1"/>
    <property type="match status" value="1"/>
</dbReference>
<keyword evidence="4 8" id="KW-1133">Transmembrane helix</keyword>
<keyword evidence="3" id="KW-0999">Mitochondrion inner membrane</keyword>
<evidence type="ECO:0000256" key="6">
    <source>
        <dbReference type="ARBA" id="ARBA00023136"/>
    </source>
</evidence>
<name>A0ABD2B307_VESSQ</name>
<dbReference type="InterPro" id="IPR044202">
    <property type="entry name" value="LETM1/MDM38-like"/>
</dbReference>
<comment type="subcellular location">
    <subcellularLocation>
        <location evidence="1">Mitochondrion inner membrane</location>
        <topology evidence="1">Single-pass membrane protein</topology>
    </subcellularLocation>
</comment>
<reference evidence="10 11" key="1">
    <citation type="journal article" date="2024" name="Ann. Entomol. Soc. Am.">
        <title>Genomic analyses of the southern and eastern yellowjacket wasps (Hymenoptera: Vespidae) reveal evolutionary signatures of social life.</title>
        <authorList>
            <person name="Catto M.A."/>
            <person name="Caine P.B."/>
            <person name="Orr S.E."/>
            <person name="Hunt B.G."/>
            <person name="Goodisman M.A.D."/>
        </authorList>
    </citation>
    <scope>NUCLEOTIDE SEQUENCE [LARGE SCALE GENOMIC DNA]</scope>
    <source>
        <strain evidence="10">233</strain>
        <tissue evidence="10">Head and thorax</tissue>
    </source>
</reference>
<evidence type="ECO:0000313" key="10">
    <source>
        <dbReference type="EMBL" id="KAL2727124.1"/>
    </source>
</evidence>
<evidence type="ECO:0000256" key="2">
    <source>
        <dbReference type="ARBA" id="ARBA00022692"/>
    </source>
</evidence>
<dbReference type="PROSITE" id="PS51758">
    <property type="entry name" value="LETM1_RBD"/>
    <property type="match status" value="1"/>
</dbReference>
<evidence type="ECO:0000256" key="3">
    <source>
        <dbReference type="ARBA" id="ARBA00022792"/>
    </source>
</evidence>
<evidence type="ECO:0000259" key="9">
    <source>
        <dbReference type="PROSITE" id="PS51758"/>
    </source>
</evidence>
<feature type="domain" description="Letm1 RBD" evidence="9">
    <location>
        <begin position="173"/>
        <end position="349"/>
    </location>
</feature>
<proteinExistence type="predicted"/>